<evidence type="ECO:0000313" key="11">
    <source>
        <dbReference type="Proteomes" id="UP001418796"/>
    </source>
</evidence>
<evidence type="ECO:0000256" key="4">
    <source>
        <dbReference type="ARBA" id="ARBA00022975"/>
    </source>
</evidence>
<evidence type="ECO:0000259" key="9">
    <source>
        <dbReference type="SMART" id="SM00934"/>
    </source>
</evidence>
<comment type="function">
    <text evidence="1 7">Catalyzes the decarboxylation of orotidine 5'-monophosphate (OMP) to uridine 5'-monophosphate (UMP).</text>
</comment>
<dbReference type="EC" id="4.1.1.23" evidence="7"/>
<keyword evidence="3 7" id="KW-0210">Decarboxylase</keyword>
<evidence type="ECO:0000256" key="1">
    <source>
        <dbReference type="ARBA" id="ARBA00002356"/>
    </source>
</evidence>
<comment type="subunit">
    <text evidence="7">Homodimer.</text>
</comment>
<keyword evidence="11" id="KW-1185">Reference proteome</keyword>
<dbReference type="Pfam" id="PF00215">
    <property type="entry name" value="OMPdecase"/>
    <property type="match status" value="1"/>
</dbReference>
<dbReference type="InterPro" id="IPR011060">
    <property type="entry name" value="RibuloseP-bd_barrel"/>
</dbReference>
<evidence type="ECO:0000256" key="2">
    <source>
        <dbReference type="ARBA" id="ARBA00004861"/>
    </source>
</evidence>
<dbReference type="PANTHER" id="PTHR32119:SF2">
    <property type="entry name" value="OROTIDINE 5'-PHOSPHATE DECARBOXYLASE"/>
    <property type="match status" value="1"/>
</dbReference>
<comment type="caution">
    <text evidence="10">The sequence shown here is derived from an EMBL/GenBank/DDBJ whole genome shotgun (WGS) entry which is preliminary data.</text>
</comment>
<dbReference type="InterPro" id="IPR013785">
    <property type="entry name" value="Aldolase_TIM"/>
</dbReference>
<evidence type="ECO:0000256" key="6">
    <source>
        <dbReference type="ARBA" id="ARBA00049157"/>
    </source>
</evidence>
<keyword evidence="4 7" id="KW-0665">Pyrimidine biosynthesis</keyword>
<comment type="pathway">
    <text evidence="2 7 8">Pyrimidine metabolism; UMP biosynthesis via de novo pathway; UMP from orotate: step 2/2.</text>
</comment>
<dbReference type="NCBIfam" id="NF001273">
    <property type="entry name" value="PRK00230.1"/>
    <property type="match status" value="1"/>
</dbReference>
<feature type="binding site" evidence="7">
    <location>
        <position position="10"/>
    </location>
    <ligand>
        <name>substrate</name>
    </ligand>
</feature>
<dbReference type="InterPro" id="IPR001754">
    <property type="entry name" value="OMPdeCOase_dom"/>
</dbReference>
<proteinExistence type="inferred from homology"/>
<gene>
    <name evidence="7 10" type="primary">pyrF</name>
    <name evidence="10" type="ORF">MKY91_12170</name>
</gene>
<dbReference type="InterPro" id="IPR014732">
    <property type="entry name" value="OMPdecase"/>
</dbReference>
<feature type="binding site" evidence="7">
    <location>
        <position position="193"/>
    </location>
    <ligand>
        <name>substrate</name>
    </ligand>
</feature>
<comment type="similarity">
    <text evidence="7">Belongs to the OMP decarboxylase family. Type 1 subfamily.</text>
</comment>
<evidence type="ECO:0000256" key="8">
    <source>
        <dbReference type="RuleBase" id="RU000512"/>
    </source>
</evidence>
<protein>
    <recommendedName>
        <fullName evidence="7">Orotidine 5'-phosphate decarboxylase</fullName>
        <ecNumber evidence="7">4.1.1.23</ecNumber>
    </recommendedName>
    <alternativeName>
        <fullName evidence="7">OMP decarboxylase</fullName>
        <shortName evidence="7">OMPDCase</shortName>
        <shortName evidence="7">OMPdecase</shortName>
    </alternativeName>
</protein>
<feature type="binding site" evidence="7">
    <location>
        <position position="122"/>
    </location>
    <ligand>
        <name>substrate</name>
    </ligand>
</feature>
<sequence length="241" mass="26312">MQRPLIIALDFEQKEKRQAFLTHFKGETLDLKIGTEGFYREGAGVIEELKNQGHRIFLDLKLHDIPNTVKQAMKALASLEVDLVNVHAAGGQKMMAAAREGLEAGTLAGRERAKLIAVTQLTSTSEQMLSSDLLINQPMNEVVAHYARVTKESGLDGVVCSAHEVADIHQACGSSFLTVTPGIRLAGDEASDQHRIVTPAEAREKGSWGIVVGRSITKAIDPNAAYHQVKTEWEMNACQTK</sequence>
<dbReference type="Gene3D" id="3.20.20.70">
    <property type="entry name" value="Aldolase class I"/>
    <property type="match status" value="1"/>
</dbReference>
<dbReference type="InterPro" id="IPR018089">
    <property type="entry name" value="OMPdecase_AS"/>
</dbReference>
<dbReference type="RefSeq" id="WP_343130720.1">
    <property type="nucleotide sequence ID" value="NZ_JBCITK010000001.1"/>
</dbReference>
<feature type="active site" description="Proton donor" evidence="7">
    <location>
        <position position="61"/>
    </location>
</feature>
<keyword evidence="5 7" id="KW-0456">Lyase</keyword>
<feature type="binding site" evidence="7">
    <location>
        <position position="213"/>
    </location>
    <ligand>
        <name>substrate</name>
    </ligand>
</feature>
<evidence type="ECO:0000256" key="7">
    <source>
        <dbReference type="HAMAP-Rule" id="MF_01200"/>
    </source>
</evidence>
<dbReference type="PROSITE" id="PS00156">
    <property type="entry name" value="OMPDECASE"/>
    <property type="match status" value="1"/>
</dbReference>
<evidence type="ECO:0000256" key="5">
    <source>
        <dbReference type="ARBA" id="ARBA00023239"/>
    </source>
</evidence>
<feature type="binding site" evidence="7">
    <location>
        <position position="184"/>
    </location>
    <ligand>
        <name>substrate</name>
    </ligand>
</feature>
<dbReference type="NCBIfam" id="TIGR01740">
    <property type="entry name" value="pyrF"/>
    <property type="match status" value="1"/>
</dbReference>
<dbReference type="EMBL" id="JBCITK010000001">
    <property type="protein sequence ID" value="MEN0643908.1"/>
    <property type="molecule type" value="Genomic_DNA"/>
</dbReference>
<accession>A0ABU9VL39</accession>
<organism evidence="10 11">
    <name type="scientific">Alkalicoccobacillus gibsonii</name>
    <dbReference type="NCBI Taxonomy" id="79881"/>
    <lineage>
        <taxon>Bacteria</taxon>
        <taxon>Bacillati</taxon>
        <taxon>Bacillota</taxon>
        <taxon>Bacilli</taxon>
        <taxon>Bacillales</taxon>
        <taxon>Bacillaceae</taxon>
        <taxon>Alkalicoccobacillus</taxon>
    </lineage>
</organism>
<dbReference type="Proteomes" id="UP001418796">
    <property type="component" value="Unassembled WGS sequence"/>
</dbReference>
<dbReference type="SUPFAM" id="SSF51366">
    <property type="entry name" value="Ribulose-phoshate binding barrel"/>
    <property type="match status" value="1"/>
</dbReference>
<feature type="binding site" evidence="7">
    <location>
        <begin position="59"/>
        <end position="68"/>
    </location>
    <ligand>
        <name>substrate</name>
    </ligand>
</feature>
<reference evidence="10 11" key="1">
    <citation type="submission" date="2024-03" db="EMBL/GenBank/DDBJ databases">
        <title>Bacilli Hybrid Assemblies.</title>
        <authorList>
            <person name="Kovac J."/>
        </authorList>
    </citation>
    <scope>NUCLEOTIDE SEQUENCE [LARGE SCALE GENOMIC DNA]</scope>
    <source>
        <strain evidence="10 11">FSL R7-0666</strain>
    </source>
</reference>
<name>A0ABU9VL39_9BACI</name>
<dbReference type="InterPro" id="IPR047596">
    <property type="entry name" value="OMPdecase_bac"/>
</dbReference>
<dbReference type="PANTHER" id="PTHR32119">
    <property type="entry name" value="OROTIDINE 5'-PHOSPHATE DECARBOXYLASE"/>
    <property type="match status" value="1"/>
</dbReference>
<evidence type="ECO:0000313" key="10">
    <source>
        <dbReference type="EMBL" id="MEN0643908.1"/>
    </source>
</evidence>
<feature type="binding site" evidence="7">
    <location>
        <position position="214"/>
    </location>
    <ligand>
        <name>substrate</name>
    </ligand>
</feature>
<dbReference type="GO" id="GO:0004590">
    <property type="term" value="F:orotidine-5'-phosphate decarboxylase activity"/>
    <property type="evidence" value="ECO:0007669"/>
    <property type="project" value="UniProtKB-EC"/>
</dbReference>
<dbReference type="SMART" id="SM00934">
    <property type="entry name" value="OMPdecase"/>
    <property type="match status" value="1"/>
</dbReference>
<dbReference type="HAMAP" id="MF_01200_B">
    <property type="entry name" value="OMPdecase_type1_B"/>
    <property type="match status" value="1"/>
</dbReference>
<comment type="catalytic activity">
    <reaction evidence="6 7 8">
        <text>orotidine 5'-phosphate + H(+) = UMP + CO2</text>
        <dbReference type="Rhea" id="RHEA:11596"/>
        <dbReference type="ChEBI" id="CHEBI:15378"/>
        <dbReference type="ChEBI" id="CHEBI:16526"/>
        <dbReference type="ChEBI" id="CHEBI:57538"/>
        <dbReference type="ChEBI" id="CHEBI:57865"/>
        <dbReference type="EC" id="4.1.1.23"/>
    </reaction>
</comment>
<feature type="domain" description="Orotidine 5'-phosphate decarboxylase" evidence="9">
    <location>
        <begin position="4"/>
        <end position="229"/>
    </location>
</feature>
<evidence type="ECO:0000256" key="3">
    <source>
        <dbReference type="ARBA" id="ARBA00022793"/>
    </source>
</evidence>
<dbReference type="CDD" id="cd04725">
    <property type="entry name" value="OMP_decarboxylase_like"/>
    <property type="match status" value="1"/>
</dbReference>
<feature type="binding site" evidence="7">
    <location>
        <position position="32"/>
    </location>
    <ligand>
        <name>substrate</name>
    </ligand>
</feature>